<dbReference type="RefSeq" id="WP_346752131.1">
    <property type="nucleotide sequence ID" value="NZ_JAUJEA010000004.1"/>
</dbReference>
<dbReference type="InterPro" id="IPR006860">
    <property type="entry name" value="FecR"/>
</dbReference>
<dbReference type="PANTHER" id="PTHR30273">
    <property type="entry name" value="PERIPLASMIC SIGNAL SENSOR AND SIGMA FACTOR ACTIVATOR FECR-RELATED"/>
    <property type="match status" value="1"/>
</dbReference>
<dbReference type="Proteomes" id="UP001172082">
    <property type="component" value="Unassembled WGS sequence"/>
</dbReference>
<keyword evidence="1" id="KW-0472">Membrane</keyword>
<evidence type="ECO:0000313" key="5">
    <source>
        <dbReference type="Proteomes" id="UP001172082"/>
    </source>
</evidence>
<dbReference type="InterPro" id="IPR032508">
    <property type="entry name" value="FecR_C"/>
</dbReference>
<organism evidence="4 5">
    <name type="scientific">Splendidivirga corallicola</name>
    <dbReference type="NCBI Taxonomy" id="3051826"/>
    <lineage>
        <taxon>Bacteria</taxon>
        <taxon>Pseudomonadati</taxon>
        <taxon>Bacteroidota</taxon>
        <taxon>Cytophagia</taxon>
        <taxon>Cytophagales</taxon>
        <taxon>Splendidivirgaceae</taxon>
        <taxon>Splendidivirga</taxon>
    </lineage>
</organism>
<feature type="transmembrane region" description="Helical" evidence="1">
    <location>
        <begin position="107"/>
        <end position="126"/>
    </location>
</feature>
<keyword evidence="1" id="KW-1133">Transmembrane helix</keyword>
<keyword evidence="1" id="KW-0812">Transmembrane</keyword>
<sequence>MPDYSDYNIEDFASDADFVRFVTEPTKEDISYWESFVKKHPHKKSETEVARDIILSLSDPFKENISDQRVNTLWNRIQNTTHGEHPEQPGAPMIGYRSNSGNRGLRIAAGLFIFVLAGLLAYFLYFRGPEPQPEIQWVVKSNPKGQKSTVFLPDGSKVILNAQSSLTYTKGFLQDKREIELEGEAFFEVKRDSIRPFIVKTRNTVSTVLGTSFNVRSFSSEDIDQVSLVTGKLVVSSMGVPEEDPSKSQVLVPGEYITYSPETMNLVKSRGDISDYLLWKDGVILFKEANFEEIVTKLERWFGVEFETVNQIRGPVSFSTKFENENLENILNTISHTLDFDYEINENKVSIKFN</sequence>
<evidence type="ECO:0000259" key="3">
    <source>
        <dbReference type="Pfam" id="PF16344"/>
    </source>
</evidence>
<proteinExistence type="predicted"/>
<dbReference type="PIRSF" id="PIRSF018266">
    <property type="entry name" value="FecR"/>
    <property type="match status" value="1"/>
</dbReference>
<dbReference type="Pfam" id="PF04773">
    <property type="entry name" value="FecR"/>
    <property type="match status" value="1"/>
</dbReference>
<evidence type="ECO:0000313" key="4">
    <source>
        <dbReference type="EMBL" id="MDN5202105.1"/>
    </source>
</evidence>
<evidence type="ECO:0000256" key="1">
    <source>
        <dbReference type="SAM" id="Phobius"/>
    </source>
</evidence>
<dbReference type="Gene3D" id="3.55.50.30">
    <property type="match status" value="1"/>
</dbReference>
<dbReference type="Gene3D" id="2.60.120.1440">
    <property type="match status" value="1"/>
</dbReference>
<name>A0ABT8KMZ5_9BACT</name>
<dbReference type="Pfam" id="PF16344">
    <property type="entry name" value="FecR_C"/>
    <property type="match status" value="1"/>
</dbReference>
<reference evidence="4" key="1">
    <citation type="submission" date="2023-06" db="EMBL/GenBank/DDBJ databases">
        <title>Genomic of Parafulvivirga corallium.</title>
        <authorList>
            <person name="Wang G."/>
        </authorList>
    </citation>
    <scope>NUCLEOTIDE SEQUENCE</scope>
    <source>
        <strain evidence="4">BMA10</strain>
    </source>
</reference>
<feature type="domain" description="Protein FecR C-terminal" evidence="3">
    <location>
        <begin position="284"/>
        <end position="351"/>
    </location>
</feature>
<protein>
    <submittedName>
        <fullName evidence="4">FecR domain-containing protein</fullName>
    </submittedName>
</protein>
<accession>A0ABT8KMZ5</accession>
<evidence type="ECO:0000259" key="2">
    <source>
        <dbReference type="Pfam" id="PF04773"/>
    </source>
</evidence>
<dbReference type="EMBL" id="JAUJEA010000004">
    <property type="protein sequence ID" value="MDN5202105.1"/>
    <property type="molecule type" value="Genomic_DNA"/>
</dbReference>
<gene>
    <name evidence="4" type="ORF">QQ008_12045</name>
</gene>
<keyword evidence="5" id="KW-1185">Reference proteome</keyword>
<feature type="domain" description="FecR protein" evidence="2">
    <location>
        <begin position="144"/>
        <end position="232"/>
    </location>
</feature>
<dbReference type="PANTHER" id="PTHR30273:SF2">
    <property type="entry name" value="PROTEIN FECR"/>
    <property type="match status" value="1"/>
</dbReference>
<comment type="caution">
    <text evidence="4">The sequence shown here is derived from an EMBL/GenBank/DDBJ whole genome shotgun (WGS) entry which is preliminary data.</text>
</comment>
<dbReference type="InterPro" id="IPR012373">
    <property type="entry name" value="Ferrdict_sens_TM"/>
</dbReference>